<feature type="transmembrane region" description="Helical" evidence="18">
    <location>
        <begin position="152"/>
        <end position="171"/>
    </location>
</feature>
<keyword evidence="16 18" id="KW-0472">Membrane</keyword>
<evidence type="ECO:0000259" key="19">
    <source>
        <dbReference type="Pfam" id="PF00361"/>
    </source>
</evidence>
<sequence length="339" mass="39240">MNNLYKMIFLTTLISGTLISISSFSWISTWMGLEINLMSFIPLINSKKNIYSSESSMKYFLVQALASSSFLFSVISLMILNSLNEFSLINSSMILMMNSSLIMKMGAAPLHFWFPEVMNKMNWSQSIMLLTWQKIAPMVLITYTFLNNSFSYLIVIMSVTVGSIVGLNQTIMQKIMAYSSINHIGWMMSSLFFMENIWLIYFTIYSTITISLILIMKLFNIFSIKQLFQNMNNKSIIKFSFIINFLSLGGLPPFLGFLPKWIIIQNMINEKLIMMTMIMILMTIITLFFYLRITFSILMFTYSENNWKTNKKTPPKKLPMFINMISTLGLIFSTIIINI</sequence>
<keyword evidence="6" id="KW-0813">Transport</keyword>
<evidence type="ECO:0000256" key="6">
    <source>
        <dbReference type="ARBA" id="ARBA00022448"/>
    </source>
</evidence>
<evidence type="ECO:0000256" key="12">
    <source>
        <dbReference type="ARBA" id="ARBA00022989"/>
    </source>
</evidence>
<comment type="similarity">
    <text evidence="3 18">Belongs to the complex I subunit 2 family.</text>
</comment>
<proteinExistence type="inferred from homology"/>
<dbReference type="InterPro" id="IPR003917">
    <property type="entry name" value="NADH_UbQ_OxRdtase_chain2"/>
</dbReference>
<organism evidence="21">
    <name type="scientific">Scirtidae sp. GENSP02</name>
    <dbReference type="NCBI Taxonomy" id="1205581"/>
    <lineage>
        <taxon>Eukaryota</taxon>
        <taxon>Metazoa</taxon>
        <taxon>Ecdysozoa</taxon>
        <taxon>Arthropoda</taxon>
        <taxon>Hexapoda</taxon>
        <taxon>Insecta</taxon>
        <taxon>Pterygota</taxon>
        <taxon>Neoptera</taxon>
        <taxon>Endopterygota</taxon>
        <taxon>Coleoptera</taxon>
        <taxon>Polyphaga</taxon>
        <taxon>Elateriformia</taxon>
        <taxon>Scirtoidea</taxon>
        <taxon>Scirtidae</taxon>
    </lineage>
</organism>
<keyword evidence="8 18" id="KW-0812">Transmembrane</keyword>
<comment type="function">
    <text evidence="18">Core subunit of the mitochondrial membrane respiratory chain NADH dehydrogenase (Complex I) which catalyzes electron transfer from NADH through the respiratory chain, using ubiquinone as an electron acceptor. Essential for the catalytic activity and assembly of complex I.</text>
</comment>
<dbReference type="EC" id="7.1.1.2" evidence="4 18"/>
<dbReference type="GO" id="GO:0005743">
    <property type="term" value="C:mitochondrial inner membrane"/>
    <property type="evidence" value="ECO:0007669"/>
    <property type="project" value="UniProtKB-SubCell"/>
</dbReference>
<keyword evidence="11 18" id="KW-0249">Electron transport</keyword>
<evidence type="ECO:0000256" key="15">
    <source>
        <dbReference type="ARBA" id="ARBA00023128"/>
    </source>
</evidence>
<dbReference type="PANTHER" id="PTHR46552:SF1">
    <property type="entry name" value="NADH-UBIQUINONE OXIDOREDUCTASE CHAIN 2"/>
    <property type="match status" value="1"/>
</dbReference>
<evidence type="ECO:0000256" key="11">
    <source>
        <dbReference type="ARBA" id="ARBA00022982"/>
    </source>
</evidence>
<keyword evidence="14 18" id="KW-0830">Ubiquinone</keyword>
<evidence type="ECO:0000256" key="2">
    <source>
        <dbReference type="ARBA" id="ARBA00004448"/>
    </source>
</evidence>
<dbReference type="InterPro" id="IPR010933">
    <property type="entry name" value="NADH_DH_su2_C"/>
</dbReference>
<evidence type="ECO:0000256" key="13">
    <source>
        <dbReference type="ARBA" id="ARBA00023027"/>
    </source>
</evidence>
<evidence type="ECO:0000256" key="10">
    <source>
        <dbReference type="ARBA" id="ARBA00022967"/>
    </source>
</evidence>
<comment type="catalytic activity">
    <reaction evidence="17 18">
        <text>a ubiquinone + NADH + 5 H(+)(in) = a ubiquinol + NAD(+) + 4 H(+)(out)</text>
        <dbReference type="Rhea" id="RHEA:29091"/>
        <dbReference type="Rhea" id="RHEA-COMP:9565"/>
        <dbReference type="Rhea" id="RHEA-COMP:9566"/>
        <dbReference type="ChEBI" id="CHEBI:15378"/>
        <dbReference type="ChEBI" id="CHEBI:16389"/>
        <dbReference type="ChEBI" id="CHEBI:17976"/>
        <dbReference type="ChEBI" id="CHEBI:57540"/>
        <dbReference type="ChEBI" id="CHEBI:57945"/>
        <dbReference type="EC" id="7.1.1.2"/>
    </reaction>
</comment>
<evidence type="ECO:0000256" key="16">
    <source>
        <dbReference type="ARBA" id="ARBA00023136"/>
    </source>
</evidence>
<feature type="domain" description="NADH:quinone oxidoreductase/Mrp antiporter transmembrane" evidence="19">
    <location>
        <begin position="25"/>
        <end position="286"/>
    </location>
</feature>
<dbReference type="AlphaFoldDB" id="A0A0S2MN49"/>
<feature type="transmembrane region" description="Helical" evidence="18">
    <location>
        <begin position="320"/>
        <end position="337"/>
    </location>
</feature>
<keyword evidence="13 18" id="KW-0520">NAD</keyword>
<keyword evidence="15 18" id="KW-0496">Mitochondrion</keyword>
<dbReference type="PRINTS" id="PR01436">
    <property type="entry name" value="NADHDHGNASE2"/>
</dbReference>
<feature type="transmembrane region" description="Helical" evidence="18">
    <location>
        <begin position="192"/>
        <end position="216"/>
    </location>
</feature>
<evidence type="ECO:0000256" key="7">
    <source>
        <dbReference type="ARBA" id="ARBA00022660"/>
    </source>
</evidence>
<gene>
    <name evidence="21" type="primary">nad2</name>
</gene>
<evidence type="ECO:0000259" key="20">
    <source>
        <dbReference type="Pfam" id="PF06444"/>
    </source>
</evidence>
<evidence type="ECO:0000256" key="17">
    <source>
        <dbReference type="ARBA" id="ARBA00049551"/>
    </source>
</evidence>
<dbReference type="InterPro" id="IPR050175">
    <property type="entry name" value="Complex_I_Subunit_2"/>
</dbReference>
<dbReference type="EMBL" id="JX412728">
    <property type="protein sequence ID" value="ALO76129.1"/>
    <property type="molecule type" value="Genomic_DNA"/>
</dbReference>
<geneLocation type="mitochondrion" evidence="21"/>
<dbReference type="PANTHER" id="PTHR46552">
    <property type="entry name" value="NADH-UBIQUINONE OXIDOREDUCTASE CHAIN 2"/>
    <property type="match status" value="1"/>
</dbReference>
<feature type="domain" description="NADH dehydrogenase subunit 2 C-terminal" evidence="20">
    <location>
        <begin position="287"/>
        <end position="336"/>
    </location>
</feature>
<name>A0A0S2MN49_9COLE</name>
<evidence type="ECO:0000313" key="21">
    <source>
        <dbReference type="EMBL" id="ALO76129.1"/>
    </source>
</evidence>
<comment type="function">
    <text evidence="1">Core subunit of the mitochondrial membrane respiratory chain NADH dehydrogenase (Complex I) that is believed to belong to the minimal assembly required for catalysis. Complex I functions in the transfer of electrons from NADH to the respiratory chain. The immediate electron acceptor for the enzyme is believed to be ubiquinone.</text>
</comment>
<feature type="transmembrane region" description="Helical" evidence="18">
    <location>
        <begin position="236"/>
        <end position="258"/>
    </location>
</feature>
<keyword evidence="12 18" id="KW-1133">Transmembrane helix</keyword>
<keyword evidence="7 18" id="KW-0679">Respiratory chain</keyword>
<feature type="transmembrane region" description="Helical" evidence="18">
    <location>
        <begin position="59"/>
        <end position="80"/>
    </location>
</feature>
<dbReference type="GO" id="GO:0006120">
    <property type="term" value="P:mitochondrial electron transport, NADH to ubiquinone"/>
    <property type="evidence" value="ECO:0007669"/>
    <property type="project" value="InterPro"/>
</dbReference>
<dbReference type="Pfam" id="PF00361">
    <property type="entry name" value="Proton_antipo_M"/>
    <property type="match status" value="1"/>
</dbReference>
<evidence type="ECO:0000256" key="8">
    <source>
        <dbReference type="ARBA" id="ARBA00022692"/>
    </source>
</evidence>
<dbReference type="InterPro" id="IPR001750">
    <property type="entry name" value="ND/Mrp_TM"/>
</dbReference>
<dbReference type="GO" id="GO:0008137">
    <property type="term" value="F:NADH dehydrogenase (ubiquinone) activity"/>
    <property type="evidence" value="ECO:0007669"/>
    <property type="project" value="UniProtKB-EC"/>
</dbReference>
<feature type="transmembrane region" description="Helical" evidence="18">
    <location>
        <begin position="278"/>
        <end position="300"/>
    </location>
</feature>
<evidence type="ECO:0000256" key="3">
    <source>
        <dbReference type="ARBA" id="ARBA00007012"/>
    </source>
</evidence>
<feature type="transmembrane region" description="Helical" evidence="18">
    <location>
        <begin position="126"/>
        <end position="146"/>
    </location>
</feature>
<comment type="subcellular location">
    <subcellularLocation>
        <location evidence="2 18">Mitochondrion inner membrane</location>
        <topology evidence="2 18">Multi-pass membrane protein</topology>
    </subcellularLocation>
</comment>
<evidence type="ECO:0000256" key="4">
    <source>
        <dbReference type="ARBA" id="ARBA00012944"/>
    </source>
</evidence>
<evidence type="ECO:0000256" key="9">
    <source>
        <dbReference type="ARBA" id="ARBA00022792"/>
    </source>
</evidence>
<reference evidence="21" key="1">
    <citation type="submission" date="2012-06" db="EMBL/GenBank/DDBJ databases">
        <title>Mitogenomics of the Coleoptera under dense taxon sampling.</title>
        <authorList>
            <person name="Timmermans M.J.T.N."/>
            <person name="Lim J."/>
            <person name="Dodsworth S."/>
            <person name="Haran J."/>
            <person name="Ahrens D."/>
            <person name="Bocak L."/>
            <person name="London A."/>
            <person name="Culverwell L."/>
            <person name="Vogler A.P."/>
        </authorList>
    </citation>
    <scope>NUCLEOTIDE SEQUENCE</scope>
</reference>
<evidence type="ECO:0000256" key="5">
    <source>
        <dbReference type="ARBA" id="ARBA00021008"/>
    </source>
</evidence>
<protein>
    <recommendedName>
        <fullName evidence="5 18">NADH-ubiquinone oxidoreductase chain 2</fullName>
        <ecNumber evidence="4 18">7.1.1.2</ecNumber>
    </recommendedName>
</protein>
<evidence type="ECO:0000256" key="18">
    <source>
        <dbReference type="RuleBase" id="RU003403"/>
    </source>
</evidence>
<evidence type="ECO:0000256" key="14">
    <source>
        <dbReference type="ARBA" id="ARBA00023075"/>
    </source>
</evidence>
<keyword evidence="9 18" id="KW-0999">Mitochondrion inner membrane</keyword>
<feature type="transmembrane region" description="Helical" evidence="18">
    <location>
        <begin position="92"/>
        <end position="114"/>
    </location>
</feature>
<dbReference type="Pfam" id="PF06444">
    <property type="entry name" value="NADH_dehy_S2_C"/>
    <property type="match status" value="1"/>
</dbReference>
<evidence type="ECO:0000256" key="1">
    <source>
        <dbReference type="ARBA" id="ARBA00003257"/>
    </source>
</evidence>
<accession>A0A0S2MN49</accession>
<feature type="transmembrane region" description="Helical" evidence="18">
    <location>
        <begin position="12"/>
        <end position="38"/>
    </location>
</feature>
<keyword evidence="10 18" id="KW-1278">Translocase</keyword>